<protein>
    <submittedName>
        <fullName evidence="1">2408_t:CDS:1</fullName>
    </submittedName>
</protein>
<dbReference type="AlphaFoldDB" id="A0A9N9NIM1"/>
<evidence type="ECO:0000313" key="2">
    <source>
        <dbReference type="Proteomes" id="UP000789396"/>
    </source>
</evidence>
<dbReference type="InterPro" id="IPR011009">
    <property type="entry name" value="Kinase-like_dom_sf"/>
</dbReference>
<gene>
    <name evidence="1" type="ORF">RFULGI_LOCUS12596</name>
</gene>
<dbReference type="Proteomes" id="UP000789396">
    <property type="component" value="Unassembled WGS sequence"/>
</dbReference>
<reference evidence="1" key="1">
    <citation type="submission" date="2021-06" db="EMBL/GenBank/DDBJ databases">
        <authorList>
            <person name="Kallberg Y."/>
            <person name="Tangrot J."/>
            <person name="Rosling A."/>
        </authorList>
    </citation>
    <scope>NUCLEOTIDE SEQUENCE</scope>
    <source>
        <strain evidence="1">IN212</strain>
    </source>
</reference>
<feature type="non-terminal residue" evidence="1">
    <location>
        <position position="1"/>
    </location>
</feature>
<sequence>EFVKTEHKDRDIPDDIKTILNKDKYKLVWIPYHQFEDIREIGSGAFAIVYRAIYKRTKKLNRVPEFTLLDKLEINKDRYNILLKQHIKQRGLDYIIEL</sequence>
<organism evidence="1 2">
    <name type="scientific">Racocetra fulgida</name>
    <dbReference type="NCBI Taxonomy" id="60492"/>
    <lineage>
        <taxon>Eukaryota</taxon>
        <taxon>Fungi</taxon>
        <taxon>Fungi incertae sedis</taxon>
        <taxon>Mucoromycota</taxon>
        <taxon>Glomeromycotina</taxon>
        <taxon>Glomeromycetes</taxon>
        <taxon>Diversisporales</taxon>
        <taxon>Gigasporaceae</taxon>
        <taxon>Racocetra</taxon>
    </lineage>
</organism>
<feature type="non-terminal residue" evidence="1">
    <location>
        <position position="98"/>
    </location>
</feature>
<name>A0A9N9NIM1_9GLOM</name>
<proteinExistence type="predicted"/>
<dbReference type="Gene3D" id="3.30.200.20">
    <property type="entry name" value="Phosphorylase Kinase, domain 1"/>
    <property type="match status" value="1"/>
</dbReference>
<dbReference type="SUPFAM" id="SSF56112">
    <property type="entry name" value="Protein kinase-like (PK-like)"/>
    <property type="match status" value="1"/>
</dbReference>
<keyword evidence="2" id="KW-1185">Reference proteome</keyword>
<evidence type="ECO:0000313" key="1">
    <source>
        <dbReference type="EMBL" id="CAG8737444.1"/>
    </source>
</evidence>
<comment type="caution">
    <text evidence="1">The sequence shown here is derived from an EMBL/GenBank/DDBJ whole genome shotgun (WGS) entry which is preliminary data.</text>
</comment>
<dbReference type="EMBL" id="CAJVPZ010030718">
    <property type="protein sequence ID" value="CAG8737444.1"/>
    <property type="molecule type" value="Genomic_DNA"/>
</dbReference>
<accession>A0A9N9NIM1</accession>